<reference evidence="1 2" key="1">
    <citation type="submission" date="2022-06" db="EMBL/GenBank/DDBJ databases">
        <title>Paraconexibacter antarcticus.</title>
        <authorList>
            <person name="Kim C.S."/>
        </authorList>
    </citation>
    <scope>NUCLEOTIDE SEQUENCE [LARGE SCALE GENOMIC DNA]</scope>
    <source>
        <strain evidence="1 2">02-257</strain>
    </source>
</reference>
<organism evidence="1 2">
    <name type="scientific">Paraconexibacter antarcticus</name>
    <dbReference type="NCBI Taxonomy" id="2949664"/>
    <lineage>
        <taxon>Bacteria</taxon>
        <taxon>Bacillati</taxon>
        <taxon>Actinomycetota</taxon>
        <taxon>Thermoleophilia</taxon>
        <taxon>Solirubrobacterales</taxon>
        <taxon>Paraconexibacteraceae</taxon>
        <taxon>Paraconexibacter</taxon>
    </lineage>
</organism>
<dbReference type="SUPFAM" id="SSF49503">
    <property type="entry name" value="Cupredoxins"/>
    <property type="match status" value="1"/>
</dbReference>
<name>A0ABY5DZ23_9ACTN</name>
<dbReference type="EMBL" id="CP098502">
    <property type="protein sequence ID" value="UTI66941.1"/>
    <property type="molecule type" value="Genomic_DNA"/>
</dbReference>
<sequence length="151" mass="15327">MSQRQRIAVIAVAVAVLVVGFVIANGSKNDNKGSSSVASVTATTTSAASGTTTAATTSTAAAPAPATPVITITGGKPAGGIKKLTFAKGDDVRFTVASDVADEIHVHGYDFHKDVAKGGRVSFDFPAKIDGIFEIELENAGVQIAELKVTP</sequence>
<dbReference type="Proteomes" id="UP001056035">
    <property type="component" value="Chromosome"/>
</dbReference>
<evidence type="ECO:0000313" key="2">
    <source>
        <dbReference type="Proteomes" id="UP001056035"/>
    </source>
</evidence>
<dbReference type="InterPro" id="IPR008972">
    <property type="entry name" value="Cupredoxin"/>
</dbReference>
<keyword evidence="2" id="KW-1185">Reference proteome</keyword>
<protein>
    <recommendedName>
        <fullName evidence="3">EfeO-type cupredoxin-like domain-containing protein</fullName>
    </recommendedName>
</protein>
<evidence type="ECO:0008006" key="3">
    <source>
        <dbReference type="Google" id="ProtNLM"/>
    </source>
</evidence>
<dbReference type="Gene3D" id="2.60.40.420">
    <property type="entry name" value="Cupredoxins - blue copper proteins"/>
    <property type="match status" value="1"/>
</dbReference>
<dbReference type="RefSeq" id="WP_254573593.1">
    <property type="nucleotide sequence ID" value="NZ_CP098502.1"/>
</dbReference>
<proteinExistence type="predicted"/>
<gene>
    <name evidence="1" type="ORF">NBH00_12205</name>
</gene>
<accession>A0ABY5DZ23</accession>
<evidence type="ECO:0000313" key="1">
    <source>
        <dbReference type="EMBL" id="UTI66941.1"/>
    </source>
</evidence>